<name>A0A853FBN8_9BURK</name>
<organism evidence="3 4">
    <name type="scientific">Allopusillimonas soli</name>
    <dbReference type="NCBI Taxonomy" id="659016"/>
    <lineage>
        <taxon>Bacteria</taxon>
        <taxon>Pseudomonadati</taxon>
        <taxon>Pseudomonadota</taxon>
        <taxon>Betaproteobacteria</taxon>
        <taxon>Burkholderiales</taxon>
        <taxon>Alcaligenaceae</taxon>
        <taxon>Allopusillimonas</taxon>
    </lineage>
</organism>
<dbReference type="SUPFAM" id="SSF53850">
    <property type="entry name" value="Periplasmic binding protein-like II"/>
    <property type="match status" value="1"/>
</dbReference>
<dbReference type="PANTHER" id="PTHR42928:SF5">
    <property type="entry name" value="BLR1237 PROTEIN"/>
    <property type="match status" value="1"/>
</dbReference>
<reference evidence="3 4" key="1">
    <citation type="submission" date="2020-07" db="EMBL/GenBank/DDBJ databases">
        <title>Taxonomic revisions and descriptions of new bacterial species based on genomic comparisons in the high-G+C-content subgroup of the family Alcaligenaceae.</title>
        <authorList>
            <person name="Szabo A."/>
            <person name="Felfoldi T."/>
        </authorList>
    </citation>
    <scope>NUCLEOTIDE SEQUENCE [LARGE SCALE GENOMIC DNA]</scope>
    <source>
        <strain evidence="3 4">DSM 25264</strain>
    </source>
</reference>
<keyword evidence="4" id="KW-1185">Reference proteome</keyword>
<feature type="signal peptide" evidence="2">
    <location>
        <begin position="1"/>
        <end position="23"/>
    </location>
</feature>
<protein>
    <submittedName>
        <fullName evidence="3">Tripartite tricarboxylate transporter substrate binding protein</fullName>
    </submittedName>
</protein>
<gene>
    <name evidence="3" type="ORF">H0A68_14960</name>
</gene>
<dbReference type="PIRSF" id="PIRSF017082">
    <property type="entry name" value="YflP"/>
    <property type="match status" value="1"/>
</dbReference>
<sequence>MLKAKQLFASLILSALPLLPTHAADSKAVTPERVIVGYAPGGATDVIARVLSRELSKNYSKPIVVENRPGAGGMIGAELLSRAKPDGSSLLMAYISEASINKLVYKEMSYDPETDLVPIARVATAPLILTTGPRLKVKSYQDLMEVKDRDEPFTYGSAGNGGQQHLAGELLRIESGLNMLHVPYRGSALAATDVLAGQIDMGFFSASPILSNVREGKLNALFIAGPERQSVLPDVPTAEEVGLPNFHLLTWFGVFGPRGMTPQVAQDLAGQVQAALTQPEVVETLSAQGLTPSYLPPTEFRRYIASEMQKYGQIVEKANIEKQ</sequence>
<dbReference type="AlphaFoldDB" id="A0A853FBN8"/>
<dbReference type="InterPro" id="IPR005064">
    <property type="entry name" value="BUG"/>
</dbReference>
<proteinExistence type="inferred from homology"/>
<evidence type="ECO:0000313" key="3">
    <source>
        <dbReference type="EMBL" id="NYT38185.1"/>
    </source>
</evidence>
<dbReference type="RefSeq" id="WP_129970110.1">
    <property type="nucleotide sequence ID" value="NZ_JACCEW010000004.1"/>
</dbReference>
<dbReference type="PANTHER" id="PTHR42928">
    <property type="entry name" value="TRICARBOXYLATE-BINDING PROTEIN"/>
    <property type="match status" value="1"/>
</dbReference>
<keyword evidence="2" id="KW-0732">Signal</keyword>
<dbReference type="EMBL" id="JACCEW010000004">
    <property type="protein sequence ID" value="NYT38185.1"/>
    <property type="molecule type" value="Genomic_DNA"/>
</dbReference>
<dbReference type="Gene3D" id="3.40.190.10">
    <property type="entry name" value="Periplasmic binding protein-like II"/>
    <property type="match status" value="1"/>
</dbReference>
<dbReference type="Gene3D" id="3.40.190.150">
    <property type="entry name" value="Bordetella uptake gene, domain 1"/>
    <property type="match status" value="1"/>
</dbReference>
<dbReference type="CDD" id="cd07012">
    <property type="entry name" value="PBP2_Bug_TTT"/>
    <property type="match status" value="1"/>
</dbReference>
<comment type="similarity">
    <text evidence="1">Belongs to the UPF0065 (bug) family.</text>
</comment>
<accession>A0A853FBN8</accession>
<dbReference type="OrthoDB" id="8651822at2"/>
<comment type="caution">
    <text evidence="3">The sequence shown here is derived from an EMBL/GenBank/DDBJ whole genome shotgun (WGS) entry which is preliminary data.</text>
</comment>
<evidence type="ECO:0000256" key="2">
    <source>
        <dbReference type="SAM" id="SignalP"/>
    </source>
</evidence>
<feature type="chain" id="PRO_5033014373" evidence="2">
    <location>
        <begin position="24"/>
        <end position="323"/>
    </location>
</feature>
<dbReference type="Pfam" id="PF03401">
    <property type="entry name" value="TctC"/>
    <property type="match status" value="1"/>
</dbReference>
<evidence type="ECO:0000256" key="1">
    <source>
        <dbReference type="ARBA" id="ARBA00006987"/>
    </source>
</evidence>
<dbReference type="InterPro" id="IPR042100">
    <property type="entry name" value="Bug_dom1"/>
</dbReference>
<dbReference type="Proteomes" id="UP000580517">
    <property type="component" value="Unassembled WGS sequence"/>
</dbReference>
<evidence type="ECO:0000313" key="4">
    <source>
        <dbReference type="Proteomes" id="UP000580517"/>
    </source>
</evidence>